<reference evidence="12" key="1">
    <citation type="journal article" date="2019" name="Int. J. Syst. Evol. Microbiol.">
        <title>The Global Catalogue of Microorganisms (GCM) 10K type strain sequencing project: providing services to taxonomists for standard genome sequencing and annotation.</title>
        <authorList>
            <consortium name="The Broad Institute Genomics Platform"/>
            <consortium name="The Broad Institute Genome Sequencing Center for Infectious Disease"/>
            <person name="Wu L."/>
            <person name="Ma J."/>
        </authorList>
    </citation>
    <scope>NUCLEOTIDE SEQUENCE [LARGE SCALE GENOMIC DNA]</scope>
    <source>
        <strain evidence="12">JCM 31920</strain>
    </source>
</reference>
<keyword evidence="7" id="KW-0067">ATP-binding</keyword>
<evidence type="ECO:0000313" key="11">
    <source>
        <dbReference type="EMBL" id="GAA4441400.1"/>
    </source>
</evidence>
<dbReference type="CDD" id="cd05403">
    <property type="entry name" value="NT_KNTase_like"/>
    <property type="match status" value="1"/>
</dbReference>
<comment type="caution">
    <text evidence="11">The sequence shown here is derived from an EMBL/GenBank/DDBJ whole genome shotgun (WGS) entry which is preliminary data.</text>
</comment>
<accession>A0ABP8LZT5</accession>
<evidence type="ECO:0000256" key="2">
    <source>
        <dbReference type="ARBA" id="ARBA00022649"/>
    </source>
</evidence>
<dbReference type="SUPFAM" id="SSF81301">
    <property type="entry name" value="Nucleotidyltransferase"/>
    <property type="match status" value="1"/>
</dbReference>
<comment type="cofactor">
    <cofactor evidence="1">
        <name>Mg(2+)</name>
        <dbReference type="ChEBI" id="CHEBI:18420"/>
    </cofactor>
</comment>
<dbReference type="InterPro" id="IPR043519">
    <property type="entry name" value="NT_sf"/>
</dbReference>
<sequence>MKLSKKNIEALKSYFSSKPVKRAYLFGSYSRGEAKATSDVDILVELDHTHPIGLRFFQFKDELQELLARKVDLISEEGLSVHVRPFVVKDRILIYER</sequence>
<dbReference type="InterPro" id="IPR002934">
    <property type="entry name" value="Polymerase_NTP_transf_dom"/>
</dbReference>
<evidence type="ECO:0000256" key="3">
    <source>
        <dbReference type="ARBA" id="ARBA00022679"/>
    </source>
</evidence>
<evidence type="ECO:0000256" key="4">
    <source>
        <dbReference type="ARBA" id="ARBA00022695"/>
    </source>
</evidence>
<dbReference type="PANTHER" id="PTHR33571:SF14">
    <property type="entry name" value="PROTEIN ADENYLYLTRANSFERASE MJ0435-RELATED"/>
    <property type="match status" value="1"/>
</dbReference>
<dbReference type="Pfam" id="PF01909">
    <property type="entry name" value="NTP_transf_2"/>
    <property type="match status" value="1"/>
</dbReference>
<keyword evidence="2" id="KW-1277">Toxin-antitoxin system</keyword>
<evidence type="ECO:0000256" key="6">
    <source>
        <dbReference type="ARBA" id="ARBA00022741"/>
    </source>
</evidence>
<dbReference type="RefSeq" id="WP_345029908.1">
    <property type="nucleotide sequence ID" value="NZ_BAABEY010000025.1"/>
</dbReference>
<proteinExistence type="inferred from homology"/>
<keyword evidence="8" id="KW-0460">Magnesium</keyword>
<evidence type="ECO:0000259" key="10">
    <source>
        <dbReference type="Pfam" id="PF01909"/>
    </source>
</evidence>
<dbReference type="PANTHER" id="PTHR33571">
    <property type="entry name" value="SSL8005 PROTEIN"/>
    <property type="match status" value="1"/>
</dbReference>
<evidence type="ECO:0000313" key="12">
    <source>
        <dbReference type="Proteomes" id="UP001501508"/>
    </source>
</evidence>
<keyword evidence="4" id="KW-0548">Nucleotidyltransferase</keyword>
<dbReference type="InterPro" id="IPR052038">
    <property type="entry name" value="Type-VII_TA_antitoxin"/>
</dbReference>
<dbReference type="Gene3D" id="3.30.460.10">
    <property type="entry name" value="Beta Polymerase, domain 2"/>
    <property type="match status" value="1"/>
</dbReference>
<keyword evidence="3" id="KW-0808">Transferase</keyword>
<keyword evidence="12" id="KW-1185">Reference proteome</keyword>
<evidence type="ECO:0000256" key="7">
    <source>
        <dbReference type="ARBA" id="ARBA00022840"/>
    </source>
</evidence>
<keyword evidence="6" id="KW-0547">Nucleotide-binding</keyword>
<evidence type="ECO:0000256" key="9">
    <source>
        <dbReference type="ARBA" id="ARBA00038276"/>
    </source>
</evidence>
<protein>
    <submittedName>
        <fullName evidence="11">Nucleotidyltransferase family protein</fullName>
    </submittedName>
</protein>
<name>A0ABP8LZT5_9BACT</name>
<evidence type="ECO:0000256" key="8">
    <source>
        <dbReference type="ARBA" id="ARBA00022842"/>
    </source>
</evidence>
<evidence type="ECO:0000256" key="1">
    <source>
        <dbReference type="ARBA" id="ARBA00001946"/>
    </source>
</evidence>
<feature type="domain" description="Polymerase nucleotidyl transferase" evidence="10">
    <location>
        <begin position="8"/>
        <end position="93"/>
    </location>
</feature>
<organism evidence="11 12">
    <name type="scientific">Ravibacter arvi</name>
    <dbReference type="NCBI Taxonomy" id="2051041"/>
    <lineage>
        <taxon>Bacteria</taxon>
        <taxon>Pseudomonadati</taxon>
        <taxon>Bacteroidota</taxon>
        <taxon>Cytophagia</taxon>
        <taxon>Cytophagales</taxon>
        <taxon>Spirosomataceae</taxon>
        <taxon>Ravibacter</taxon>
    </lineage>
</organism>
<gene>
    <name evidence="11" type="ORF">GCM10023091_26610</name>
</gene>
<evidence type="ECO:0000256" key="5">
    <source>
        <dbReference type="ARBA" id="ARBA00022723"/>
    </source>
</evidence>
<dbReference type="EMBL" id="BAABEY010000025">
    <property type="protein sequence ID" value="GAA4441400.1"/>
    <property type="molecule type" value="Genomic_DNA"/>
</dbReference>
<keyword evidence="5" id="KW-0479">Metal-binding</keyword>
<dbReference type="Proteomes" id="UP001501508">
    <property type="component" value="Unassembled WGS sequence"/>
</dbReference>
<comment type="similarity">
    <text evidence="9">Belongs to the MntA antitoxin family.</text>
</comment>